<dbReference type="Pfam" id="PF00652">
    <property type="entry name" value="Ricin_B_lectin"/>
    <property type="match status" value="1"/>
</dbReference>
<keyword evidence="11" id="KW-0325">Glycoprotein</keyword>
<evidence type="ECO:0000256" key="9">
    <source>
        <dbReference type="ARBA" id="ARBA00023136"/>
    </source>
</evidence>
<dbReference type="InterPro" id="IPR001173">
    <property type="entry name" value="Glyco_trans_2-like"/>
</dbReference>
<comment type="pathway">
    <text evidence="13">Protein modification; protein glycosylation.</text>
</comment>
<dbReference type="SUPFAM" id="SSF50370">
    <property type="entry name" value="Ricin B-like lectins"/>
    <property type="match status" value="1"/>
</dbReference>
<evidence type="ECO:0000256" key="10">
    <source>
        <dbReference type="ARBA" id="ARBA00023157"/>
    </source>
</evidence>
<keyword evidence="10 13" id="KW-1015">Disulfide bond</keyword>
<dbReference type="GO" id="GO:0000139">
    <property type="term" value="C:Golgi membrane"/>
    <property type="evidence" value="ECO:0007669"/>
    <property type="project" value="UniProtKB-SubCell"/>
</dbReference>
<evidence type="ECO:0000256" key="12">
    <source>
        <dbReference type="ARBA" id="ARBA00023211"/>
    </source>
</evidence>
<dbReference type="InterPro" id="IPR045885">
    <property type="entry name" value="GalNAc-T"/>
</dbReference>
<keyword evidence="13 15" id="KW-0328">Glycosyltransferase</keyword>
<gene>
    <name evidence="15" type="ORF">MGAL_10B029105</name>
</gene>
<dbReference type="Proteomes" id="UP000596742">
    <property type="component" value="Unassembled WGS sequence"/>
</dbReference>
<dbReference type="GO" id="GO:0006493">
    <property type="term" value="P:protein O-linked glycosylation"/>
    <property type="evidence" value="ECO:0007669"/>
    <property type="project" value="TreeGrafter"/>
</dbReference>
<evidence type="ECO:0000313" key="16">
    <source>
        <dbReference type="Proteomes" id="UP000596742"/>
    </source>
</evidence>
<dbReference type="FunFam" id="3.90.550.10:FF:000053">
    <property type="entry name" value="Polypeptide N-acetylgalactosaminyltransferase"/>
    <property type="match status" value="1"/>
</dbReference>
<dbReference type="InterPro" id="IPR029044">
    <property type="entry name" value="Nucleotide-diphossugar_trans"/>
</dbReference>
<keyword evidence="6" id="KW-0735">Signal-anchor</keyword>
<keyword evidence="16" id="KW-1185">Reference proteome</keyword>
<reference evidence="15" key="1">
    <citation type="submission" date="2018-11" db="EMBL/GenBank/DDBJ databases">
        <authorList>
            <person name="Alioto T."/>
            <person name="Alioto T."/>
        </authorList>
    </citation>
    <scope>NUCLEOTIDE SEQUENCE</scope>
</reference>
<accession>A0A8B6F5V8</accession>
<proteinExistence type="inferred from homology"/>
<organism evidence="15 16">
    <name type="scientific">Mytilus galloprovincialis</name>
    <name type="common">Mediterranean mussel</name>
    <dbReference type="NCBI Taxonomy" id="29158"/>
    <lineage>
        <taxon>Eukaryota</taxon>
        <taxon>Metazoa</taxon>
        <taxon>Spiralia</taxon>
        <taxon>Lophotrochozoa</taxon>
        <taxon>Mollusca</taxon>
        <taxon>Bivalvia</taxon>
        <taxon>Autobranchia</taxon>
        <taxon>Pteriomorphia</taxon>
        <taxon>Mytilida</taxon>
        <taxon>Mytiloidea</taxon>
        <taxon>Mytilidae</taxon>
        <taxon>Mytilinae</taxon>
        <taxon>Mytilus</taxon>
    </lineage>
</organism>
<dbReference type="PANTHER" id="PTHR11675">
    <property type="entry name" value="N-ACETYLGALACTOSAMINYLTRANSFERASE"/>
    <property type="match status" value="1"/>
</dbReference>
<dbReference type="InterPro" id="IPR035992">
    <property type="entry name" value="Ricin_B-like_lectins"/>
</dbReference>
<dbReference type="SUPFAM" id="SSF53448">
    <property type="entry name" value="Nucleotide-diphospho-sugar transferases"/>
    <property type="match status" value="1"/>
</dbReference>
<evidence type="ECO:0000256" key="1">
    <source>
        <dbReference type="ARBA" id="ARBA00001936"/>
    </source>
</evidence>
<keyword evidence="4" id="KW-0812">Transmembrane</keyword>
<dbReference type="EC" id="2.4.1.-" evidence="13"/>
<keyword evidence="8 13" id="KW-0333">Golgi apparatus</keyword>
<comment type="caution">
    <text evidence="15">The sequence shown here is derived from an EMBL/GenBank/DDBJ whole genome shotgun (WGS) entry which is preliminary data.</text>
</comment>
<keyword evidence="12 13" id="KW-0464">Manganese</keyword>
<dbReference type="PANTHER" id="PTHR11675:SF131">
    <property type="entry name" value="POLYPEPTIDE N-ACETYLGALACTOSAMINYLTRANSFERASE 9-RELATED"/>
    <property type="match status" value="1"/>
</dbReference>
<dbReference type="CDD" id="cd02510">
    <property type="entry name" value="pp-GalNAc-T"/>
    <property type="match status" value="1"/>
</dbReference>
<name>A0A8B6F5V8_MYTGA</name>
<evidence type="ECO:0000256" key="3">
    <source>
        <dbReference type="ARBA" id="ARBA00005680"/>
    </source>
</evidence>
<evidence type="ECO:0000256" key="4">
    <source>
        <dbReference type="ARBA" id="ARBA00022692"/>
    </source>
</evidence>
<keyword evidence="13 15" id="KW-0808">Transferase</keyword>
<protein>
    <recommendedName>
        <fullName evidence="13">Polypeptide N-acetylgalactosaminyltransferase</fullName>
        <ecNumber evidence="13">2.4.1.-</ecNumber>
    </recommendedName>
    <alternativeName>
        <fullName evidence="13">Protein-UDP acetylgalactosaminyltransferase</fullName>
    </alternativeName>
</protein>
<comment type="cofactor">
    <cofactor evidence="1 13">
        <name>Mn(2+)</name>
        <dbReference type="ChEBI" id="CHEBI:29035"/>
    </cofactor>
</comment>
<dbReference type="SMART" id="SM00458">
    <property type="entry name" value="RICIN"/>
    <property type="match status" value="1"/>
</dbReference>
<keyword evidence="7" id="KW-1133">Transmembrane helix</keyword>
<comment type="similarity">
    <text evidence="3 13">Belongs to the glycosyltransferase 2 family. GalNAc-T subfamily.</text>
</comment>
<evidence type="ECO:0000256" key="7">
    <source>
        <dbReference type="ARBA" id="ARBA00022989"/>
    </source>
</evidence>
<dbReference type="UniPathway" id="UPA00378"/>
<dbReference type="GO" id="GO:0004653">
    <property type="term" value="F:polypeptide N-acetylgalactosaminyltransferase activity"/>
    <property type="evidence" value="ECO:0007669"/>
    <property type="project" value="TreeGrafter"/>
</dbReference>
<dbReference type="AlphaFoldDB" id="A0A8B6F5V8"/>
<dbReference type="EMBL" id="UYJE01006318">
    <property type="protein sequence ID" value="VDI44908.1"/>
    <property type="molecule type" value="Genomic_DNA"/>
</dbReference>
<comment type="subcellular location">
    <subcellularLocation>
        <location evidence="2 13">Golgi apparatus membrane</location>
        <topology evidence="2 13">Single-pass type II membrane protein</topology>
    </subcellularLocation>
</comment>
<evidence type="ECO:0000259" key="14">
    <source>
        <dbReference type="SMART" id="SM00458"/>
    </source>
</evidence>
<dbReference type="InterPro" id="IPR000772">
    <property type="entry name" value="Ricin_B_lectin"/>
</dbReference>
<keyword evidence="5 13" id="KW-0430">Lectin</keyword>
<feature type="domain" description="Ricin B lectin" evidence="14">
    <location>
        <begin position="520"/>
        <end position="639"/>
    </location>
</feature>
<dbReference type="Gene3D" id="2.80.10.50">
    <property type="match status" value="1"/>
</dbReference>
<evidence type="ECO:0000256" key="8">
    <source>
        <dbReference type="ARBA" id="ARBA00023034"/>
    </source>
</evidence>
<evidence type="ECO:0000256" key="11">
    <source>
        <dbReference type="ARBA" id="ARBA00023180"/>
    </source>
</evidence>
<sequence>MFHEDHIHRQYLRDNLKIQESLESRDHFKLVHNKQPLKVDAFVSPEVRRPLLKTPKMKSPPKNKVPSRFLHQQLQPPKQKFESRRLSNKSSVKEHVDAGLKFTETKLKKNNVNENPNVYVIPDSEWKRLQHLDVIASMDAPGEMGNAVRVNVTKLAPDERSQYDRLYKLNGFNQYVSDMISYHRRLADIRNPQCKAKLYPKDLPNTSVIICLHNEAWSVLLRTVHSILNRSPPNLIHEIILVDDFSDLAHLKKPLDDYMATLKKVKVLHTKKREGLVRARLLGYSITTGDTLTFLDSHVECFPGWLEPLLDRVHTDPTVAVAPLIPIISSDSFSSQKSVASLVAVGGFDIEKMTFNWNNIPRTQRQQRQNAADPQKSPTIAGGLFTISRDFFTKIGTYDEGMNIWGGENLEISFRVWMCGGSLEIHPCSAVAHIFRAVSPYKWGSTPIFETLRHNSVRVAEVWMDDYKDYYYGTLNFNLGNFGDISSRKELRKKLNCHSFDWYVKNVYPTIKLPKRALFVGELKSFLAPSVCMDSMGGGHSATIEVQGQPCHGGGGNQFFRLTADGRIERNSACLDFNSKNKTLHFIRCDGGSTQTWQFTKDQQIKLQLWDLCLELISNRRTLAMNNCEAIPKQQWAWTKKYI</sequence>
<dbReference type="GO" id="GO:0030246">
    <property type="term" value="F:carbohydrate binding"/>
    <property type="evidence" value="ECO:0007669"/>
    <property type="project" value="UniProtKB-KW"/>
</dbReference>
<dbReference type="PROSITE" id="PS50231">
    <property type="entry name" value="RICIN_B_LECTIN"/>
    <property type="match status" value="1"/>
</dbReference>
<evidence type="ECO:0000256" key="5">
    <source>
        <dbReference type="ARBA" id="ARBA00022734"/>
    </source>
</evidence>
<dbReference type="Pfam" id="PF00535">
    <property type="entry name" value="Glycos_transf_2"/>
    <property type="match status" value="1"/>
</dbReference>
<dbReference type="Gene3D" id="3.90.550.10">
    <property type="entry name" value="Spore Coat Polysaccharide Biosynthesis Protein SpsA, Chain A"/>
    <property type="match status" value="1"/>
</dbReference>
<evidence type="ECO:0000313" key="15">
    <source>
        <dbReference type="EMBL" id="VDI44908.1"/>
    </source>
</evidence>
<evidence type="ECO:0000256" key="13">
    <source>
        <dbReference type="RuleBase" id="RU361242"/>
    </source>
</evidence>
<evidence type="ECO:0000256" key="2">
    <source>
        <dbReference type="ARBA" id="ARBA00004323"/>
    </source>
</evidence>
<keyword evidence="9" id="KW-0472">Membrane</keyword>
<evidence type="ECO:0000256" key="6">
    <source>
        <dbReference type="ARBA" id="ARBA00022968"/>
    </source>
</evidence>
<dbReference type="OrthoDB" id="6122687at2759"/>